<evidence type="ECO:0000313" key="3">
    <source>
        <dbReference type="EMBL" id="KLU93139.1"/>
    </source>
</evidence>
<reference evidence="3" key="2">
    <citation type="submission" date="2010-05" db="EMBL/GenBank/DDBJ databases">
        <title>The Genome Sequence of Magnaporthe poae strain ATCC 64411.</title>
        <authorList>
            <consortium name="The Broad Institute Genome Sequencing Platform"/>
            <consortium name="Broad Institute Genome Sequencing Center for Infectious Disease"/>
            <person name="Ma L.-J."/>
            <person name="Dead R."/>
            <person name="Young S."/>
            <person name="Zeng Q."/>
            <person name="Koehrsen M."/>
            <person name="Alvarado L."/>
            <person name="Berlin A."/>
            <person name="Chapman S.B."/>
            <person name="Chen Z."/>
            <person name="Freedman E."/>
            <person name="Gellesch M."/>
            <person name="Goldberg J."/>
            <person name="Griggs A."/>
            <person name="Gujja S."/>
            <person name="Heilman E.R."/>
            <person name="Heiman D."/>
            <person name="Hepburn T."/>
            <person name="Howarth C."/>
            <person name="Jen D."/>
            <person name="Larson L."/>
            <person name="Mehta T."/>
            <person name="Neiman D."/>
            <person name="Pearson M."/>
            <person name="Roberts A."/>
            <person name="Saif S."/>
            <person name="Shea T."/>
            <person name="Shenoy N."/>
            <person name="Sisk P."/>
            <person name="Stolte C."/>
            <person name="Sykes S."/>
            <person name="Walk T."/>
            <person name="White J."/>
            <person name="Yandava C."/>
            <person name="Haas B."/>
            <person name="Nusbaum C."/>
            <person name="Birren B."/>
        </authorList>
    </citation>
    <scope>NUCLEOTIDE SEQUENCE</scope>
    <source>
        <strain evidence="3">ATCC 64411</strain>
    </source>
</reference>
<organism evidence="4 5">
    <name type="scientific">Magnaporthiopsis poae (strain ATCC 64411 / 73-15)</name>
    <name type="common">Kentucky bluegrass fungus</name>
    <name type="synonym">Magnaporthe poae</name>
    <dbReference type="NCBI Taxonomy" id="644358"/>
    <lineage>
        <taxon>Eukaryota</taxon>
        <taxon>Fungi</taxon>
        <taxon>Dikarya</taxon>
        <taxon>Ascomycota</taxon>
        <taxon>Pezizomycotina</taxon>
        <taxon>Sordariomycetes</taxon>
        <taxon>Sordariomycetidae</taxon>
        <taxon>Magnaporthales</taxon>
        <taxon>Magnaporthaceae</taxon>
        <taxon>Magnaporthiopsis</taxon>
    </lineage>
</organism>
<reference evidence="3" key="3">
    <citation type="submission" date="2011-03" db="EMBL/GenBank/DDBJ databases">
        <title>Annotation of Magnaporthe poae ATCC 64411.</title>
        <authorList>
            <person name="Ma L.-J."/>
            <person name="Dead R."/>
            <person name="Young S.K."/>
            <person name="Zeng Q."/>
            <person name="Gargeya S."/>
            <person name="Fitzgerald M."/>
            <person name="Haas B."/>
            <person name="Abouelleil A."/>
            <person name="Alvarado L."/>
            <person name="Arachchi H.M."/>
            <person name="Berlin A."/>
            <person name="Brown A."/>
            <person name="Chapman S.B."/>
            <person name="Chen Z."/>
            <person name="Dunbar C."/>
            <person name="Freedman E."/>
            <person name="Gearin G."/>
            <person name="Gellesch M."/>
            <person name="Goldberg J."/>
            <person name="Griggs A."/>
            <person name="Gujja S."/>
            <person name="Heiman D."/>
            <person name="Howarth C."/>
            <person name="Larson L."/>
            <person name="Lui A."/>
            <person name="MacDonald P.J.P."/>
            <person name="Mehta T."/>
            <person name="Montmayeur A."/>
            <person name="Murphy C."/>
            <person name="Neiman D."/>
            <person name="Pearson M."/>
            <person name="Priest M."/>
            <person name="Roberts A."/>
            <person name="Saif S."/>
            <person name="Shea T."/>
            <person name="Shenoy N."/>
            <person name="Sisk P."/>
            <person name="Stolte C."/>
            <person name="Sykes S."/>
            <person name="Yandava C."/>
            <person name="Wortman J."/>
            <person name="Nusbaum C."/>
            <person name="Birren B."/>
        </authorList>
    </citation>
    <scope>NUCLEOTIDE SEQUENCE</scope>
    <source>
        <strain evidence="3">ATCC 64411</strain>
    </source>
</reference>
<name>A0A0C4EGS7_MAGP6</name>
<feature type="compositionally biased region" description="Pro residues" evidence="1">
    <location>
        <begin position="223"/>
        <end position="238"/>
    </location>
</feature>
<feature type="compositionally biased region" description="Polar residues" evidence="1">
    <location>
        <begin position="161"/>
        <end position="182"/>
    </location>
</feature>
<dbReference type="EMBL" id="ADBL01003051">
    <property type="status" value="NOT_ANNOTATED_CDS"/>
    <property type="molecule type" value="Genomic_DNA"/>
</dbReference>
<sequence>MDWVGPDGVVGLPSTPAFLLLLLPLHLAQVTPYAVVAPYPSWPTSHLAAHSAPRPEDRCSFPFLPSIFGAVRLVGRPNACGLNTCMDGTHPVDSSRKRESWKNPWFTVRNPIPSFHAGRIDPTTTAVPQESRALDTRLDPFSNNHFEEETGRKRPGGFSTLEPSWQPATGSGETAGWSSRGVSGTAPLCHRTSPGAPSTPPVRDRGAATAANTTPPTSTRGAAPPPIPAPAAPAPPNCPQALVQALVRV</sequence>
<proteinExistence type="predicted"/>
<gene>
    <name evidence="3" type="ORF">MAPG_12077</name>
</gene>
<evidence type="ECO:0000313" key="5">
    <source>
        <dbReference type="Proteomes" id="UP000011715"/>
    </source>
</evidence>
<evidence type="ECO:0000313" key="4">
    <source>
        <dbReference type="EnsemblFungi" id="MAPG_12077T0"/>
    </source>
</evidence>
<keyword evidence="2" id="KW-0732">Signal</keyword>
<dbReference type="EnsemblFungi" id="MAPG_12077T0">
    <property type="protein sequence ID" value="MAPG_12077T0"/>
    <property type="gene ID" value="MAPG_12077"/>
</dbReference>
<accession>A0A0C4EGS7</accession>
<feature type="compositionally biased region" description="Low complexity" evidence="1">
    <location>
        <begin position="207"/>
        <end position="217"/>
    </location>
</feature>
<dbReference type="Proteomes" id="UP000011715">
    <property type="component" value="Unassembled WGS sequence"/>
</dbReference>
<dbReference type="AlphaFoldDB" id="A0A0C4EGS7"/>
<reference evidence="4" key="5">
    <citation type="submission" date="2015-06" db="UniProtKB">
        <authorList>
            <consortium name="EnsemblFungi"/>
        </authorList>
    </citation>
    <scope>IDENTIFICATION</scope>
    <source>
        <strain evidence="4">ATCC 64411</strain>
    </source>
</reference>
<protein>
    <submittedName>
        <fullName evidence="3 4">Uncharacterized protein</fullName>
    </submittedName>
</protein>
<dbReference type="VEuPathDB" id="FungiDB:MAPG_12077"/>
<feature type="region of interest" description="Disordered" evidence="1">
    <location>
        <begin position="141"/>
        <end position="238"/>
    </location>
</feature>
<reference evidence="4" key="4">
    <citation type="journal article" date="2015" name="G3 (Bethesda)">
        <title>Genome sequences of three phytopathogenic species of the Magnaporthaceae family of fungi.</title>
        <authorList>
            <person name="Okagaki L.H."/>
            <person name="Nunes C.C."/>
            <person name="Sailsbery J."/>
            <person name="Clay B."/>
            <person name="Brown D."/>
            <person name="John T."/>
            <person name="Oh Y."/>
            <person name="Young N."/>
            <person name="Fitzgerald M."/>
            <person name="Haas B.J."/>
            <person name="Zeng Q."/>
            <person name="Young S."/>
            <person name="Adiconis X."/>
            <person name="Fan L."/>
            <person name="Levin J.Z."/>
            <person name="Mitchell T.K."/>
            <person name="Okubara P.A."/>
            <person name="Farman M.L."/>
            <person name="Kohn L.M."/>
            <person name="Birren B."/>
            <person name="Ma L.-J."/>
            <person name="Dean R.A."/>
        </authorList>
    </citation>
    <scope>NUCLEOTIDE SEQUENCE</scope>
    <source>
        <strain evidence="4">ATCC 64411 / 73-15</strain>
    </source>
</reference>
<evidence type="ECO:0000256" key="1">
    <source>
        <dbReference type="SAM" id="MobiDB-lite"/>
    </source>
</evidence>
<reference evidence="5" key="1">
    <citation type="submission" date="2010-05" db="EMBL/GenBank/DDBJ databases">
        <title>The genome sequence of Magnaporthe poae strain ATCC 64411.</title>
        <authorList>
            <person name="Ma L.-J."/>
            <person name="Dead R."/>
            <person name="Young S."/>
            <person name="Zeng Q."/>
            <person name="Koehrsen M."/>
            <person name="Alvarado L."/>
            <person name="Berlin A."/>
            <person name="Chapman S.B."/>
            <person name="Chen Z."/>
            <person name="Freedman E."/>
            <person name="Gellesch M."/>
            <person name="Goldberg J."/>
            <person name="Griggs A."/>
            <person name="Gujja S."/>
            <person name="Heilman E.R."/>
            <person name="Heiman D."/>
            <person name="Hepburn T."/>
            <person name="Howarth C."/>
            <person name="Jen D."/>
            <person name="Larson L."/>
            <person name="Mehta T."/>
            <person name="Neiman D."/>
            <person name="Pearson M."/>
            <person name="Roberts A."/>
            <person name="Saif S."/>
            <person name="Shea T."/>
            <person name="Shenoy N."/>
            <person name="Sisk P."/>
            <person name="Stolte C."/>
            <person name="Sykes S."/>
            <person name="Walk T."/>
            <person name="White J."/>
            <person name="Yandava C."/>
            <person name="Haas B."/>
            <person name="Nusbaum C."/>
            <person name="Birren B."/>
        </authorList>
    </citation>
    <scope>NUCLEOTIDE SEQUENCE [LARGE SCALE GENOMIC DNA]</scope>
    <source>
        <strain evidence="5">ATCC 64411 / 73-15</strain>
    </source>
</reference>
<feature type="chain" id="PRO_5009386073" evidence="2">
    <location>
        <begin position="29"/>
        <end position="249"/>
    </location>
</feature>
<evidence type="ECO:0000256" key="2">
    <source>
        <dbReference type="SAM" id="SignalP"/>
    </source>
</evidence>
<feature type="signal peptide" evidence="2">
    <location>
        <begin position="1"/>
        <end position="28"/>
    </location>
</feature>
<dbReference type="EMBL" id="GL877115">
    <property type="protein sequence ID" value="KLU93139.1"/>
    <property type="molecule type" value="Genomic_DNA"/>
</dbReference>
<keyword evidence="5" id="KW-1185">Reference proteome</keyword>